<dbReference type="RefSeq" id="WP_091467402.1">
    <property type="nucleotide sequence ID" value="NZ_FOEI01000003.1"/>
</dbReference>
<evidence type="ECO:0000313" key="8">
    <source>
        <dbReference type="EMBL" id="SEP92442.1"/>
    </source>
</evidence>
<dbReference type="EMBL" id="FOEI01000003">
    <property type="protein sequence ID" value="SEP92442.1"/>
    <property type="molecule type" value="Genomic_DNA"/>
</dbReference>
<evidence type="ECO:0000313" key="9">
    <source>
        <dbReference type="Proteomes" id="UP000198648"/>
    </source>
</evidence>
<dbReference type="Gene3D" id="3.30.750.44">
    <property type="match status" value="1"/>
</dbReference>
<dbReference type="InterPro" id="IPR004447">
    <property type="entry name" value="Peptidase_S41A"/>
</dbReference>
<dbReference type="PANTHER" id="PTHR32060:SF30">
    <property type="entry name" value="CARBOXY-TERMINAL PROCESSING PROTEASE CTPA"/>
    <property type="match status" value="1"/>
</dbReference>
<evidence type="ECO:0000256" key="3">
    <source>
        <dbReference type="ARBA" id="ARBA00022801"/>
    </source>
</evidence>
<dbReference type="SUPFAM" id="SSF50156">
    <property type="entry name" value="PDZ domain-like"/>
    <property type="match status" value="1"/>
</dbReference>
<dbReference type="InterPro" id="IPR001478">
    <property type="entry name" value="PDZ"/>
</dbReference>
<dbReference type="SMART" id="SM00245">
    <property type="entry name" value="TSPc"/>
    <property type="match status" value="1"/>
</dbReference>
<dbReference type="GO" id="GO:0007165">
    <property type="term" value="P:signal transduction"/>
    <property type="evidence" value="ECO:0007669"/>
    <property type="project" value="TreeGrafter"/>
</dbReference>
<keyword evidence="2 5" id="KW-0645">Protease</keyword>
<dbReference type="GO" id="GO:0004175">
    <property type="term" value="F:endopeptidase activity"/>
    <property type="evidence" value="ECO:0007669"/>
    <property type="project" value="TreeGrafter"/>
</dbReference>
<dbReference type="Gene3D" id="2.30.42.10">
    <property type="match status" value="1"/>
</dbReference>
<sequence>MKFFSKKKIIIPTIVAGFVFIGVSFQNDFFALAKQIEIFTNMFKVVNQNYVDETNPGSMMDVAIKSMLKELDPYTVYFDEQDVLKFKINNTGEYTGIGAIITRKDDKLILKEVYENMPADKAGFKAGDVITQIGDVVLKDFKEDASQLLKGAKNTRIDIVYFRQGVEKKGQIILDEVEIKAVPYYKLLANNTGYIVLSKFNEKASAETKEALLSLKEQGATKIILDLRDNPGGLLHEAVNICNLFVPKDEIITTTKSKNKAHNLIYKTKNAPVDTEIPLAIIVNDKSASASEIVSGALQDLDRAVIVGNRSFGKGLVQRPFNLTYGTQVKVTISKYYTPSGRCIQATDYSKKDENGKPIKTSEKEFNAFKTKGGRTVYDGGGVLPDVEIAEMKSSNIGSSIANSEAIFEFANILYYKNPTAKSVSSISDAEYNEFKAYLKKEKVDINTNTDRSLKNLLDAAKKDKIDSELTTEIKQLELAIERSKDKELDKNKEEIKRLLLQELILRYGYRNAFYNYVSTKYADVIKAQQILNTPTEYNKILKK</sequence>
<evidence type="ECO:0000256" key="5">
    <source>
        <dbReference type="RuleBase" id="RU004404"/>
    </source>
</evidence>
<keyword evidence="3 5" id="KW-0378">Hydrolase</keyword>
<dbReference type="SUPFAM" id="SSF52096">
    <property type="entry name" value="ClpP/crotonase"/>
    <property type="match status" value="1"/>
</dbReference>
<evidence type="ECO:0000256" key="1">
    <source>
        <dbReference type="ARBA" id="ARBA00009179"/>
    </source>
</evidence>
<organism evidence="8 9">
    <name type="scientific">Flavobacterium urocaniciphilum</name>
    <dbReference type="NCBI Taxonomy" id="1299341"/>
    <lineage>
        <taxon>Bacteria</taxon>
        <taxon>Pseudomonadati</taxon>
        <taxon>Bacteroidota</taxon>
        <taxon>Flavobacteriia</taxon>
        <taxon>Flavobacteriales</taxon>
        <taxon>Flavobacteriaceae</taxon>
        <taxon>Flavobacterium</taxon>
    </lineage>
</organism>
<dbReference type="Pfam" id="PF03572">
    <property type="entry name" value="Peptidase_S41"/>
    <property type="match status" value="1"/>
</dbReference>
<dbReference type="GO" id="GO:0008236">
    <property type="term" value="F:serine-type peptidase activity"/>
    <property type="evidence" value="ECO:0007669"/>
    <property type="project" value="UniProtKB-KW"/>
</dbReference>
<dbReference type="GO" id="GO:0030288">
    <property type="term" value="C:outer membrane-bounded periplasmic space"/>
    <property type="evidence" value="ECO:0007669"/>
    <property type="project" value="TreeGrafter"/>
</dbReference>
<dbReference type="InterPro" id="IPR041489">
    <property type="entry name" value="PDZ_6"/>
</dbReference>
<dbReference type="InterPro" id="IPR055210">
    <property type="entry name" value="CtpA/B_N"/>
</dbReference>
<dbReference type="OrthoDB" id="9812068at2"/>
<comment type="similarity">
    <text evidence="1 5">Belongs to the peptidase S41A family.</text>
</comment>
<proteinExistence type="inferred from homology"/>
<dbReference type="NCBIfam" id="TIGR00225">
    <property type="entry name" value="prc"/>
    <property type="match status" value="1"/>
</dbReference>
<dbReference type="STRING" id="1299341.SAMN05444005_103216"/>
<dbReference type="PANTHER" id="PTHR32060">
    <property type="entry name" value="TAIL-SPECIFIC PROTEASE"/>
    <property type="match status" value="1"/>
</dbReference>
<dbReference type="AlphaFoldDB" id="A0A1H9BU31"/>
<keyword evidence="6" id="KW-0175">Coiled coil</keyword>
<feature type="domain" description="PDZ" evidence="7">
    <location>
        <begin position="83"/>
        <end position="152"/>
    </location>
</feature>
<keyword evidence="4 5" id="KW-0720">Serine protease</keyword>
<evidence type="ECO:0000259" key="7">
    <source>
        <dbReference type="PROSITE" id="PS50106"/>
    </source>
</evidence>
<dbReference type="GO" id="GO:0006508">
    <property type="term" value="P:proteolysis"/>
    <property type="evidence" value="ECO:0007669"/>
    <property type="project" value="UniProtKB-KW"/>
</dbReference>
<dbReference type="CDD" id="cd07560">
    <property type="entry name" value="Peptidase_S41_CPP"/>
    <property type="match status" value="1"/>
</dbReference>
<dbReference type="Proteomes" id="UP000198648">
    <property type="component" value="Unassembled WGS sequence"/>
</dbReference>
<accession>A0A1H9BU31</accession>
<dbReference type="Gene3D" id="3.90.226.10">
    <property type="entry name" value="2-enoyl-CoA Hydratase, Chain A, domain 1"/>
    <property type="match status" value="1"/>
</dbReference>
<dbReference type="InterPro" id="IPR036034">
    <property type="entry name" value="PDZ_sf"/>
</dbReference>
<dbReference type="InterPro" id="IPR005151">
    <property type="entry name" value="Tail-specific_protease"/>
</dbReference>
<feature type="coiled-coil region" evidence="6">
    <location>
        <begin position="467"/>
        <end position="494"/>
    </location>
</feature>
<evidence type="ECO:0000256" key="4">
    <source>
        <dbReference type="ARBA" id="ARBA00022825"/>
    </source>
</evidence>
<dbReference type="PROSITE" id="PS50106">
    <property type="entry name" value="PDZ"/>
    <property type="match status" value="1"/>
</dbReference>
<gene>
    <name evidence="8" type="ORF">SAMN05444005_103216</name>
</gene>
<reference evidence="8 9" key="1">
    <citation type="submission" date="2016-10" db="EMBL/GenBank/DDBJ databases">
        <authorList>
            <person name="de Groot N.N."/>
        </authorList>
    </citation>
    <scope>NUCLEOTIDE SEQUENCE [LARGE SCALE GENOMIC DNA]</scope>
    <source>
        <strain evidence="8 9">DSM 27078</strain>
    </source>
</reference>
<dbReference type="SMART" id="SM00228">
    <property type="entry name" value="PDZ"/>
    <property type="match status" value="1"/>
</dbReference>
<evidence type="ECO:0000256" key="6">
    <source>
        <dbReference type="SAM" id="Coils"/>
    </source>
</evidence>
<evidence type="ECO:0000256" key="2">
    <source>
        <dbReference type="ARBA" id="ARBA00022670"/>
    </source>
</evidence>
<dbReference type="InterPro" id="IPR029045">
    <property type="entry name" value="ClpP/crotonase-like_dom_sf"/>
</dbReference>
<dbReference type="Pfam" id="PF17820">
    <property type="entry name" value="PDZ_6"/>
    <property type="match status" value="1"/>
</dbReference>
<keyword evidence="9" id="KW-1185">Reference proteome</keyword>
<name>A0A1H9BU31_9FLAO</name>
<dbReference type="Pfam" id="PF22694">
    <property type="entry name" value="CtpB_N-like"/>
    <property type="match status" value="1"/>
</dbReference>
<protein>
    <submittedName>
        <fullName evidence="8">Carboxyl-terminal processing protease</fullName>
    </submittedName>
</protein>